<sequence length="293" mass="34150">MTNEPKIGLVTVLYNSIEVLEDFFQSLVNQSYKNFILYVIDNSPNDDVLNEAIRLSNKFNINSVFINNNANLGVAKGNNQGIEQSLKDNCEYVLLLNNDIEFAQDTIKDLVEYTVKNDVSIIVPKIHYHNTNKIWTAGGHISKLKGTSPHRGELEEDVGQYENIEYVNYAPTCFMMIKKEVFEKVGLMDEKYFVYYDDSDFIYRTNENGYKIVYFPKAVVAHKVSVSTGGSESLFFIYYVTRNRIYFIRKNLPFIYKLISLPYFFLTRMVKYKSYNQEQRKTLIKAIKDSFKL</sequence>
<protein>
    <submittedName>
        <fullName evidence="5">Glycosyltransferase, family 2</fullName>
    </submittedName>
</protein>
<evidence type="ECO:0000259" key="4">
    <source>
        <dbReference type="Pfam" id="PF00535"/>
    </source>
</evidence>
<dbReference type="KEGG" id="paco:AACT_2070"/>
<dbReference type="EMBL" id="CP042652">
    <property type="protein sequence ID" value="QKE29200.1"/>
    <property type="molecule type" value="Genomic_DNA"/>
</dbReference>
<name>A0A6M8EF51_9BACT</name>
<dbReference type="Gene3D" id="3.90.550.10">
    <property type="entry name" value="Spore Coat Polysaccharide Biosynthesis Protein SpsA, Chain A"/>
    <property type="match status" value="1"/>
</dbReference>
<dbReference type="CDD" id="cd04186">
    <property type="entry name" value="GT_2_like_c"/>
    <property type="match status" value="1"/>
</dbReference>
<proteinExistence type="inferred from homology"/>
<evidence type="ECO:0000256" key="2">
    <source>
        <dbReference type="ARBA" id="ARBA00022676"/>
    </source>
</evidence>
<dbReference type="InterPro" id="IPR029044">
    <property type="entry name" value="Nucleotide-diphossugar_trans"/>
</dbReference>
<dbReference type="RefSeq" id="WP_172126759.1">
    <property type="nucleotide sequence ID" value="NZ_CP042652.1"/>
</dbReference>
<keyword evidence="2" id="KW-0328">Glycosyltransferase</keyword>
<evidence type="ECO:0000256" key="3">
    <source>
        <dbReference type="ARBA" id="ARBA00022679"/>
    </source>
</evidence>
<dbReference type="GO" id="GO:0016757">
    <property type="term" value="F:glycosyltransferase activity"/>
    <property type="evidence" value="ECO:0007669"/>
    <property type="project" value="UniProtKB-KW"/>
</dbReference>
<evidence type="ECO:0000313" key="5">
    <source>
        <dbReference type="EMBL" id="QKE29200.1"/>
    </source>
</evidence>
<keyword evidence="3 5" id="KW-0808">Transferase</keyword>
<dbReference type="Pfam" id="PF00535">
    <property type="entry name" value="Glycos_transf_2"/>
    <property type="match status" value="1"/>
</dbReference>
<dbReference type="SUPFAM" id="SSF53448">
    <property type="entry name" value="Nucleotide-diphospho-sugar transferases"/>
    <property type="match status" value="1"/>
</dbReference>
<keyword evidence="6" id="KW-1185">Reference proteome</keyword>
<evidence type="ECO:0000313" key="6">
    <source>
        <dbReference type="Proteomes" id="UP000503483"/>
    </source>
</evidence>
<comment type="similarity">
    <text evidence="1">Belongs to the glycosyltransferase 2 family.</text>
</comment>
<gene>
    <name evidence="5" type="ORF">AACT_2070</name>
</gene>
<organism evidence="5 6">
    <name type="scientific">Arcobacter acticola</name>
    <dbReference type="NCBI Taxonomy" id="1849015"/>
    <lineage>
        <taxon>Bacteria</taxon>
        <taxon>Pseudomonadati</taxon>
        <taxon>Campylobacterota</taxon>
        <taxon>Epsilonproteobacteria</taxon>
        <taxon>Campylobacterales</taxon>
        <taxon>Arcobacteraceae</taxon>
        <taxon>Arcobacter</taxon>
    </lineage>
</organism>
<dbReference type="Proteomes" id="UP000503483">
    <property type="component" value="Chromosome"/>
</dbReference>
<reference evidence="5 6" key="1">
    <citation type="submission" date="2019-08" db="EMBL/GenBank/DDBJ databases">
        <title>Complete genome sequence of Arcobacter acticola.</title>
        <authorList>
            <person name="Miller W."/>
        </authorList>
    </citation>
    <scope>NUCLEOTIDE SEQUENCE [LARGE SCALE GENOMIC DNA]</scope>
    <source>
        <strain evidence="5 6">KCTC 52212</strain>
    </source>
</reference>
<dbReference type="PANTHER" id="PTHR43179:SF12">
    <property type="entry name" value="GALACTOFURANOSYLTRANSFERASE GLFT2"/>
    <property type="match status" value="1"/>
</dbReference>
<evidence type="ECO:0000256" key="1">
    <source>
        <dbReference type="ARBA" id="ARBA00006739"/>
    </source>
</evidence>
<dbReference type="AlphaFoldDB" id="A0A6M8EF51"/>
<dbReference type="PANTHER" id="PTHR43179">
    <property type="entry name" value="RHAMNOSYLTRANSFERASE WBBL"/>
    <property type="match status" value="1"/>
</dbReference>
<accession>A0A6M8EF51</accession>
<feature type="domain" description="Glycosyltransferase 2-like" evidence="4">
    <location>
        <begin position="10"/>
        <end position="185"/>
    </location>
</feature>
<dbReference type="InterPro" id="IPR001173">
    <property type="entry name" value="Glyco_trans_2-like"/>
</dbReference>